<protein>
    <submittedName>
        <fullName evidence="4">DNA-binding CsgD family transcriptional regulator</fullName>
    </submittedName>
</protein>
<dbReference type="GO" id="GO:0005524">
    <property type="term" value="F:ATP binding"/>
    <property type="evidence" value="ECO:0007669"/>
    <property type="project" value="UniProtKB-KW"/>
</dbReference>
<dbReference type="SUPFAM" id="SSF52540">
    <property type="entry name" value="P-loop containing nucleoside triphosphate hydrolases"/>
    <property type="match status" value="1"/>
</dbReference>
<evidence type="ECO:0000256" key="1">
    <source>
        <dbReference type="ARBA" id="ARBA00022741"/>
    </source>
</evidence>
<dbReference type="InterPro" id="IPR000792">
    <property type="entry name" value="Tscrpt_reg_LuxR_C"/>
</dbReference>
<dbReference type="SMART" id="SM00382">
    <property type="entry name" value="AAA"/>
    <property type="match status" value="1"/>
</dbReference>
<dbReference type="Pfam" id="PF13191">
    <property type="entry name" value="AAA_16"/>
    <property type="match status" value="1"/>
</dbReference>
<dbReference type="Proteomes" id="UP000587002">
    <property type="component" value="Unassembled WGS sequence"/>
</dbReference>
<evidence type="ECO:0000313" key="5">
    <source>
        <dbReference type="Proteomes" id="UP000587002"/>
    </source>
</evidence>
<dbReference type="PROSITE" id="PS00622">
    <property type="entry name" value="HTH_LUXR_1"/>
    <property type="match status" value="1"/>
</dbReference>
<dbReference type="GO" id="GO:0006355">
    <property type="term" value="P:regulation of DNA-templated transcription"/>
    <property type="evidence" value="ECO:0007669"/>
    <property type="project" value="InterPro"/>
</dbReference>
<dbReference type="EMBL" id="JACCFJ010000001">
    <property type="protein sequence ID" value="NYI84310.1"/>
    <property type="molecule type" value="Genomic_DNA"/>
</dbReference>
<keyword evidence="2" id="KW-0067">ATP-binding</keyword>
<dbReference type="InterPro" id="IPR036388">
    <property type="entry name" value="WH-like_DNA-bd_sf"/>
</dbReference>
<dbReference type="Gene3D" id="3.40.50.300">
    <property type="entry name" value="P-loop containing nucleotide triphosphate hydrolases"/>
    <property type="match status" value="1"/>
</dbReference>
<dbReference type="SMART" id="SM00421">
    <property type="entry name" value="HTH_LUXR"/>
    <property type="match status" value="1"/>
</dbReference>
<dbReference type="PROSITE" id="PS50043">
    <property type="entry name" value="HTH_LUXR_2"/>
    <property type="match status" value="1"/>
</dbReference>
<name>A0A853ARS1_9PSEU</name>
<dbReference type="InterPro" id="IPR041664">
    <property type="entry name" value="AAA_16"/>
</dbReference>
<keyword evidence="5" id="KW-1185">Reference proteome</keyword>
<evidence type="ECO:0000259" key="3">
    <source>
        <dbReference type="PROSITE" id="PS50043"/>
    </source>
</evidence>
<dbReference type="GO" id="GO:0004016">
    <property type="term" value="F:adenylate cyclase activity"/>
    <property type="evidence" value="ECO:0007669"/>
    <property type="project" value="TreeGrafter"/>
</dbReference>
<keyword evidence="1" id="KW-0547">Nucleotide-binding</keyword>
<dbReference type="GO" id="GO:0003677">
    <property type="term" value="F:DNA binding"/>
    <property type="evidence" value="ECO:0007669"/>
    <property type="project" value="UniProtKB-KW"/>
</dbReference>
<reference evidence="4 5" key="1">
    <citation type="submission" date="2020-07" db="EMBL/GenBank/DDBJ databases">
        <title>Sequencing the genomes of 1000 actinobacteria strains.</title>
        <authorList>
            <person name="Klenk H.-P."/>
        </authorList>
    </citation>
    <scope>NUCLEOTIDE SEQUENCE [LARGE SCALE GENOMIC DNA]</scope>
    <source>
        <strain evidence="4 5">DSM 44065</strain>
    </source>
</reference>
<comment type="caution">
    <text evidence="4">The sequence shown here is derived from an EMBL/GenBank/DDBJ whole genome shotgun (WGS) entry which is preliminary data.</text>
</comment>
<evidence type="ECO:0000256" key="2">
    <source>
        <dbReference type="ARBA" id="ARBA00022840"/>
    </source>
</evidence>
<dbReference type="GO" id="GO:0005737">
    <property type="term" value="C:cytoplasm"/>
    <property type="evidence" value="ECO:0007669"/>
    <property type="project" value="TreeGrafter"/>
</dbReference>
<dbReference type="Gene3D" id="1.10.10.10">
    <property type="entry name" value="Winged helix-like DNA-binding domain superfamily/Winged helix DNA-binding domain"/>
    <property type="match status" value="1"/>
</dbReference>
<evidence type="ECO:0000313" key="4">
    <source>
        <dbReference type="EMBL" id="NYI84310.1"/>
    </source>
</evidence>
<dbReference type="AlphaFoldDB" id="A0A853ARS1"/>
<gene>
    <name evidence="4" type="ORF">HNR68_002940</name>
</gene>
<dbReference type="PANTHER" id="PTHR16305:SF35">
    <property type="entry name" value="TRANSCRIPTIONAL ACTIVATOR DOMAIN"/>
    <property type="match status" value="1"/>
</dbReference>
<proteinExistence type="predicted"/>
<dbReference type="InterPro" id="IPR027417">
    <property type="entry name" value="P-loop_NTPase"/>
</dbReference>
<organism evidence="4 5">
    <name type="scientific">Saccharopolyspora hordei</name>
    <dbReference type="NCBI Taxonomy" id="1838"/>
    <lineage>
        <taxon>Bacteria</taxon>
        <taxon>Bacillati</taxon>
        <taxon>Actinomycetota</taxon>
        <taxon>Actinomycetes</taxon>
        <taxon>Pseudonocardiales</taxon>
        <taxon>Pseudonocardiaceae</taxon>
        <taxon>Saccharopolyspora</taxon>
    </lineage>
</organism>
<dbReference type="PANTHER" id="PTHR16305">
    <property type="entry name" value="TESTICULAR SOLUBLE ADENYLYL CYCLASE"/>
    <property type="match status" value="1"/>
</dbReference>
<accession>A0A853ARS1</accession>
<dbReference type="SUPFAM" id="SSF48452">
    <property type="entry name" value="TPR-like"/>
    <property type="match status" value="1"/>
</dbReference>
<dbReference type="Gene3D" id="1.25.40.10">
    <property type="entry name" value="Tetratricopeptide repeat domain"/>
    <property type="match status" value="2"/>
</dbReference>
<sequence length="885" mass="96673">MRNRGSVVLVEGPLGSGKTELLRIAAQRAEAAGFRVLQAVCDEDERDLPCGAVAQLVRGIGAQSSGDLDPCVVDELQTAEPGSARLFQQLCATVLDLSVTAPVLLSVDDAHHLDEASASWLLQLVRRSEPTRVVVVLTGELRRAPQRLRTELRRHAHFRQTSLAPLSAAGVAAVLRHRLDDVSAQRLGAELHSLTGGNPLLLNAVIDDHEQSTGHRNHVLALLSCLHRGGDLVREVARALAVLDIDPAPADLARLVHADTADVRGALDAMSASGLLDEGRLRSPQAVAAVLHEVSPDELRRLRWRTAELLHERGADAPLIAAQLVDSGSAEAVWAQRALREAAELALLEGSADVAARYLELAHESTGNPRERAAIRARLAEAEWRLTPSSVLRHLAPLTAAAAAGRLDRGDHVVLVRQLLWHGRNDDAEQVLRHLRGTDDDHSCGQLHDVESWLAYSHPALAHQRQDRTRCTRPDVPHSAGDDPWLHSTAVLADVLARGRSREAVDHAERVLRDVHLTRTAVWSEEATTFALMALLHAERADTAAEWCRRLESDAHRCTPPWKAMISAVRAEIAARSGDCAAAVEHAETALRHMSPQAWGVAVGLPVSTLVLANTRLGRFDEAARHLARPVPDAVFRSRYGLHYLHARGQYYLATRHGHAALADFLACRDLTRDWGLAQSGLVPWRIDAAEAWLLLGNTDEAKRLLYDELAQAGTENSRSRGTALRLVAEINPPRRRPQLLGEALDLLEQVGDRYEQARVLAGLGRAHHELKDNRRARRMFSRAWHLANACGAAALCDELLSAGGQVATSTAAASADDRAAQLTESERRVASLAVMGYTNREIAEKLFVTASTVEQHLTRVFRKLGVKRREHLPVDLWGTVARTA</sequence>
<dbReference type="InterPro" id="IPR016032">
    <property type="entry name" value="Sig_transdc_resp-reg_C-effctor"/>
</dbReference>
<dbReference type="CDD" id="cd06170">
    <property type="entry name" value="LuxR_C_like"/>
    <property type="match status" value="1"/>
</dbReference>
<dbReference type="InterPro" id="IPR003593">
    <property type="entry name" value="AAA+_ATPase"/>
</dbReference>
<dbReference type="InterPro" id="IPR011990">
    <property type="entry name" value="TPR-like_helical_dom_sf"/>
</dbReference>
<feature type="domain" description="HTH luxR-type" evidence="3">
    <location>
        <begin position="816"/>
        <end position="881"/>
    </location>
</feature>
<dbReference type="SUPFAM" id="SSF46894">
    <property type="entry name" value="C-terminal effector domain of the bipartite response regulators"/>
    <property type="match status" value="1"/>
</dbReference>
<dbReference type="PRINTS" id="PR00038">
    <property type="entry name" value="HTHLUXR"/>
</dbReference>
<dbReference type="Pfam" id="PF00196">
    <property type="entry name" value="GerE"/>
    <property type="match status" value="1"/>
</dbReference>
<keyword evidence="4" id="KW-0238">DNA-binding</keyword>